<organism evidence="1">
    <name type="scientific">Spongospora subterranea</name>
    <dbReference type="NCBI Taxonomy" id="70186"/>
    <lineage>
        <taxon>Eukaryota</taxon>
        <taxon>Sar</taxon>
        <taxon>Rhizaria</taxon>
        <taxon>Endomyxa</taxon>
        <taxon>Phytomyxea</taxon>
        <taxon>Plasmodiophorida</taxon>
        <taxon>Plasmodiophoridae</taxon>
        <taxon>Spongospora</taxon>
    </lineage>
</organism>
<name>A0A0H5QIY1_9EUKA</name>
<proteinExistence type="predicted"/>
<evidence type="ECO:0000313" key="1">
    <source>
        <dbReference type="EMBL" id="CRZ01607.1"/>
    </source>
</evidence>
<dbReference type="EMBL" id="HACM01001167">
    <property type="protein sequence ID" value="CRZ01609.1"/>
    <property type="molecule type" value="Transcribed_RNA"/>
</dbReference>
<dbReference type="AlphaFoldDB" id="A0A0H5QIY1"/>
<protein>
    <submittedName>
        <fullName evidence="1">Uncharacterized protein</fullName>
    </submittedName>
</protein>
<reference evidence="1" key="1">
    <citation type="submission" date="2015-04" db="EMBL/GenBank/DDBJ databases">
        <title>The genome sequence of the plant pathogenic Rhizarian Plasmodiophora brassicae reveals insights in its biotrophic life cycle and the origin of chitin synthesis.</title>
        <authorList>
            <person name="Schwelm A."/>
            <person name="Fogelqvist J."/>
            <person name="Knaust A."/>
            <person name="Julke S."/>
            <person name="Lilja T."/>
            <person name="Dhandapani V."/>
            <person name="Bonilla-Rosso G."/>
            <person name="Karlsson M."/>
            <person name="Shevchenko A."/>
            <person name="Choi S.R."/>
            <person name="Kim H.G."/>
            <person name="Park J.Y."/>
            <person name="Lim Y.P."/>
            <person name="Ludwig-Muller J."/>
            <person name="Dixelius C."/>
        </authorList>
    </citation>
    <scope>NUCLEOTIDE SEQUENCE</scope>
    <source>
        <tissue evidence="1">Potato root galls</tissue>
    </source>
</reference>
<accession>A0A0H5QIY1</accession>
<sequence length="204" mass="23115">MIDDSIAHKLLNRSPAFLLRDKIRLFDRFAVSTETVSPALTSRCARDDQLPDNVMFPGWKEVPKPPLPAIPLLAAPLKTDKHFWKPTSRKPVSVDISTSQNINKYHDHAQSSMIVSVPIVADPLWSPRPDLSNSNLEAIEDDLKTIMETAIMANTHVLTSKFQDVLKTQYNQVEHHHRVLADHYKARVTKAMIAKDSIFRKSCL</sequence>
<dbReference type="EMBL" id="HACM01001165">
    <property type="protein sequence ID" value="CRZ01607.1"/>
    <property type="molecule type" value="Transcribed_RNA"/>
</dbReference>